<dbReference type="InterPro" id="IPR006722">
    <property type="entry name" value="Sedlin"/>
</dbReference>
<dbReference type="AlphaFoldDB" id="A0A7S0SV23"/>
<reference evidence="4" key="1">
    <citation type="submission" date="2021-01" db="EMBL/GenBank/DDBJ databases">
        <authorList>
            <person name="Corre E."/>
            <person name="Pelletier E."/>
            <person name="Niang G."/>
            <person name="Scheremetjew M."/>
            <person name="Finn R."/>
            <person name="Kale V."/>
            <person name="Holt S."/>
            <person name="Cochrane G."/>
            <person name="Meng A."/>
            <person name="Brown T."/>
            <person name="Cohen L."/>
        </authorList>
    </citation>
    <scope>NUCLEOTIDE SEQUENCE</scope>
    <source>
        <strain evidence="4">SL-175</strain>
    </source>
</reference>
<evidence type="ECO:0000313" key="4">
    <source>
        <dbReference type="EMBL" id="CAD8716097.1"/>
    </source>
</evidence>
<proteinExistence type="inferred from homology"/>
<comment type="similarity">
    <text evidence="1">Belongs to the TRAPP small subunits family. Sedlin subfamily.</text>
</comment>
<feature type="region of interest" description="Disordered" evidence="3">
    <location>
        <begin position="28"/>
        <end position="53"/>
    </location>
</feature>
<gene>
    <name evidence="4" type="ORF">MANT1106_LOCUS17100</name>
</gene>
<dbReference type="Gene3D" id="3.30.450.70">
    <property type="match status" value="1"/>
</dbReference>
<dbReference type="CDD" id="cd14854">
    <property type="entry name" value="TRAPPC2L"/>
    <property type="match status" value="1"/>
</dbReference>
<dbReference type="SUPFAM" id="SSF64356">
    <property type="entry name" value="SNARE-like"/>
    <property type="match status" value="1"/>
</dbReference>
<dbReference type="Pfam" id="PF04628">
    <property type="entry name" value="Sedlin_N"/>
    <property type="match status" value="1"/>
</dbReference>
<dbReference type="EMBL" id="HBFC01028631">
    <property type="protein sequence ID" value="CAD8716097.1"/>
    <property type="molecule type" value="Transcribed_RNA"/>
</dbReference>
<sequence>MSLLCAGVISPANNPVYVHAFAPPGAATSPGASAATRGGDGADGVGSEFSLHHPPPGDPHAFLHILHCSLDAVEERLRATTIKTAAGGNAGGAVAGAGKGPKDPFLGMVYPTEDHRVYAYVTNTRARLLLLYDDHAEPAEGAVREVFRRLHAAYADAMSSPFAAAGQRIDSPAFATAVRALAAPLSL</sequence>
<evidence type="ECO:0000256" key="3">
    <source>
        <dbReference type="SAM" id="MobiDB-lite"/>
    </source>
</evidence>
<name>A0A7S0SV23_9CHLO</name>
<evidence type="ECO:0000256" key="2">
    <source>
        <dbReference type="ARBA" id="ARBA00024408"/>
    </source>
</evidence>
<accession>A0A7S0SV23</accession>
<dbReference type="InterPro" id="IPR011012">
    <property type="entry name" value="Longin-like_dom_sf"/>
</dbReference>
<dbReference type="GO" id="GO:0006888">
    <property type="term" value="P:endoplasmic reticulum to Golgi vesicle-mediated transport"/>
    <property type="evidence" value="ECO:0007669"/>
    <property type="project" value="InterPro"/>
</dbReference>
<dbReference type="GO" id="GO:0005737">
    <property type="term" value="C:cytoplasm"/>
    <property type="evidence" value="ECO:0007669"/>
    <property type="project" value="GOC"/>
</dbReference>
<dbReference type="InterPro" id="IPR044760">
    <property type="entry name" value="TRAPPC2L"/>
</dbReference>
<protein>
    <recommendedName>
        <fullName evidence="2">Trafficking protein particle complex subunit 2-like protein</fullName>
    </recommendedName>
</protein>
<evidence type="ECO:0000256" key="1">
    <source>
        <dbReference type="ARBA" id="ARBA00006626"/>
    </source>
</evidence>
<organism evidence="4">
    <name type="scientific">Mantoniella antarctica</name>
    <dbReference type="NCBI Taxonomy" id="81844"/>
    <lineage>
        <taxon>Eukaryota</taxon>
        <taxon>Viridiplantae</taxon>
        <taxon>Chlorophyta</taxon>
        <taxon>Mamiellophyceae</taxon>
        <taxon>Mamiellales</taxon>
        <taxon>Mamiellaceae</taxon>
        <taxon>Mantoniella</taxon>
    </lineage>
</organism>
<dbReference type="PANTHER" id="PTHR12403">
    <property type="entry name" value="TRAFFICKING PROTEIN PARTICLE COMPLEX SUBUNIT 2"/>
    <property type="match status" value="1"/>
</dbReference>